<sequence>MATVLIATSVTVALRCPRCGRLELSELSRFALGRAGSQRVECECGHHLLTVGVRPGQVWMQVPCFLCEGTHFRYYSPGQFWQPGLKQIACAETDLQLGVLGDEGAVVEYVRPGLSDLERFMEDDAFDGFFDDPVVMYQVMNQVQELGAQGLLRCRCGSRDVGVDLFPDRLELYCVACGRQRTVPAATEQDLDALMRVAYLEIGGDASSRCRGHKK</sequence>
<dbReference type="eggNOG" id="ENOG5031XS8">
    <property type="taxonomic scope" value="Bacteria"/>
</dbReference>
<organism evidence="1 2">
    <name type="scientific">Symbiobacterium thermophilum (strain DSM 24528 / JCM 14929 / IAM 14863 / T)</name>
    <dbReference type="NCBI Taxonomy" id="292459"/>
    <lineage>
        <taxon>Bacteria</taxon>
        <taxon>Bacillati</taxon>
        <taxon>Bacillota</taxon>
        <taxon>Clostridia</taxon>
        <taxon>Eubacteriales</taxon>
        <taxon>Symbiobacteriaceae</taxon>
        <taxon>Symbiobacterium</taxon>
    </lineage>
</organism>
<keyword evidence="2" id="KW-1185">Reference proteome</keyword>
<evidence type="ECO:0000313" key="2">
    <source>
        <dbReference type="Proteomes" id="UP000000417"/>
    </source>
</evidence>
<dbReference type="AlphaFoldDB" id="Q67TE3"/>
<dbReference type="STRING" id="292459.STH65"/>
<proteinExistence type="predicted"/>
<name>Q67TE3_SYMTH</name>
<dbReference type="Proteomes" id="UP000000417">
    <property type="component" value="Chromosome"/>
</dbReference>
<dbReference type="EMBL" id="AP006840">
    <property type="protein sequence ID" value="BAD39050.1"/>
    <property type="molecule type" value="Genomic_DNA"/>
</dbReference>
<gene>
    <name evidence="1" type="ordered locus">STH65</name>
</gene>
<accession>Q67TE3</accession>
<protein>
    <submittedName>
        <fullName evidence="1">Uncharacterized protein</fullName>
    </submittedName>
</protein>
<evidence type="ECO:0000313" key="1">
    <source>
        <dbReference type="EMBL" id="BAD39050.1"/>
    </source>
</evidence>
<reference evidence="1 2" key="1">
    <citation type="journal article" date="2004" name="Nucleic Acids Res.">
        <title>Genome sequence of Symbiobacterium thermophilum, an uncultivable bacterium that depends on microbial commensalism.</title>
        <authorList>
            <person name="Ueda K."/>
            <person name="Yamashita A."/>
            <person name="Ishikawa J."/>
            <person name="Shimada M."/>
            <person name="Watsuji T."/>
            <person name="Morimura K."/>
            <person name="Ikeda H."/>
            <person name="Hattori M."/>
            <person name="Beppu T."/>
        </authorList>
    </citation>
    <scope>NUCLEOTIDE SEQUENCE [LARGE SCALE GENOMIC DNA]</scope>
    <source>
        <strain evidence="2">T / IAM 14863</strain>
    </source>
</reference>
<dbReference type="HOGENOM" id="CLU_112839_0_0_9"/>
<dbReference type="KEGG" id="sth:STH65"/>